<comment type="caution">
    <text evidence="1">The sequence shown here is derived from an EMBL/GenBank/DDBJ whole genome shotgun (WGS) entry which is preliminary data.</text>
</comment>
<protein>
    <submittedName>
        <fullName evidence="1">Uncharacterized protein</fullName>
    </submittedName>
</protein>
<organism evidence="1">
    <name type="scientific">Tanacetum cinerariifolium</name>
    <name type="common">Dalmatian daisy</name>
    <name type="synonym">Chrysanthemum cinerariifolium</name>
    <dbReference type="NCBI Taxonomy" id="118510"/>
    <lineage>
        <taxon>Eukaryota</taxon>
        <taxon>Viridiplantae</taxon>
        <taxon>Streptophyta</taxon>
        <taxon>Embryophyta</taxon>
        <taxon>Tracheophyta</taxon>
        <taxon>Spermatophyta</taxon>
        <taxon>Magnoliopsida</taxon>
        <taxon>eudicotyledons</taxon>
        <taxon>Gunneridae</taxon>
        <taxon>Pentapetalae</taxon>
        <taxon>asterids</taxon>
        <taxon>campanulids</taxon>
        <taxon>Asterales</taxon>
        <taxon>Asteraceae</taxon>
        <taxon>Asteroideae</taxon>
        <taxon>Anthemideae</taxon>
        <taxon>Anthemidinae</taxon>
        <taxon>Tanacetum</taxon>
    </lineage>
</organism>
<reference evidence="1" key="1">
    <citation type="journal article" date="2019" name="Sci. Rep.">
        <title>Draft genome of Tanacetum cinerariifolium, the natural source of mosquito coil.</title>
        <authorList>
            <person name="Yamashiro T."/>
            <person name="Shiraishi A."/>
            <person name="Satake H."/>
            <person name="Nakayama K."/>
        </authorList>
    </citation>
    <scope>NUCLEOTIDE SEQUENCE</scope>
</reference>
<evidence type="ECO:0000313" key="1">
    <source>
        <dbReference type="EMBL" id="GFB02650.1"/>
    </source>
</evidence>
<proteinExistence type="predicted"/>
<gene>
    <name evidence="1" type="ORF">Tci_674621</name>
</gene>
<sequence>MKAFNPNIYDRGNEVLSLTSDLPIPTSKAFKTHLVITLTQSHYPHNPRNGQAGNLPFFKKGLKAWILSGTKNKAEWRAWIKHLVFPHRTSTTRTKAYPFSCLNTISSRQSKEK</sequence>
<dbReference type="EMBL" id="BKCJ010536285">
    <property type="protein sequence ID" value="GFB02650.1"/>
    <property type="molecule type" value="Genomic_DNA"/>
</dbReference>
<accession>A0A699KMN3</accession>
<dbReference type="AlphaFoldDB" id="A0A699KMN3"/>
<name>A0A699KMN3_TANCI</name>